<sequence>MKFTSIRQQVLTFSVLALLSITLAVIGFSYHSSQILSASVNQQVDQELRRQALQNMQLIATQEALGVKSRFDQAMLISQSLSSSLEGERPSREVVTEMLRSVFLQHPDLLGIYTGWEANQFDGDDIFSLGLAHSKDNGQFAPYWNRSASGQLGMRPLGNMYDKTVSSTGVRNSEWYLCPIETGRNCVIDPASYDIQGVQTLLSSFVSPVMVNGKAAGMVGVDYSLNFLQRIAADTQKHIDRQARVIILSPKNIVSADSSETANVGKVLQQTGVAQLISKRVVGQSRIEDNSVIASAQFRAHGVNDNWEVIVILPVSVALAQAAVISQQLDQGFSANLQGQLWVGGLLILLGIIAMWVMALSISRPIQKLVGLVEKLTQSGGDLTQTIKIDRRDETGQLAHHLNTFVGNVRSIVSDVAQQMDGLTESTQRSASYAKQGVDQIRHQRAEIEQVVTATNEMSSTAHSVSDNAQETASAVTQAQQEINQSQREVEQSAEGLKRLANDLLKSAQEIEELEAQSEQVGSILDVIRAISEQTNLLALNAAIEAARAGDQGRGFAVVADEVRNLATRTAQSTDEIQTMIDTLRQRSKKAVATVNESREQSNNCQALSQRAVDALKEVRAQSERIQDMAHQIATAAEEQAAVTEEVNRNIVAINDAANEIDHGASAANQESRDAANRVSAVSSRLNQFKY</sequence>
<dbReference type="GO" id="GO:0006935">
    <property type="term" value="P:chemotaxis"/>
    <property type="evidence" value="ECO:0007669"/>
    <property type="project" value="InterPro"/>
</dbReference>
<keyword evidence="2 4" id="KW-0807">Transducer</keyword>
<dbReference type="SUPFAM" id="SSF58104">
    <property type="entry name" value="Methyl-accepting chemotaxis protein (MCP) signaling domain"/>
    <property type="match status" value="1"/>
</dbReference>
<feature type="compositionally biased region" description="Polar residues" evidence="5">
    <location>
        <begin position="467"/>
        <end position="487"/>
    </location>
</feature>
<dbReference type="Gene3D" id="1.10.287.950">
    <property type="entry name" value="Methyl-accepting chemotaxis protein"/>
    <property type="match status" value="1"/>
</dbReference>
<keyword evidence="6" id="KW-1133">Transmembrane helix</keyword>
<comment type="similarity">
    <text evidence="3">Belongs to the methyl-accepting chemotaxis (MCP) protein family.</text>
</comment>
<dbReference type="RefSeq" id="WP_186462924.1">
    <property type="nucleotide sequence ID" value="NZ_JACNMI010000002.1"/>
</dbReference>
<feature type="domain" description="HAMP" evidence="8">
    <location>
        <begin position="360"/>
        <end position="414"/>
    </location>
</feature>
<dbReference type="Gene3D" id="3.30.450.20">
    <property type="entry name" value="PAS domain"/>
    <property type="match status" value="1"/>
</dbReference>
<dbReference type="PANTHER" id="PTHR32089">
    <property type="entry name" value="METHYL-ACCEPTING CHEMOTAXIS PROTEIN MCPB"/>
    <property type="match status" value="1"/>
</dbReference>
<feature type="region of interest" description="Disordered" evidence="5">
    <location>
        <begin position="467"/>
        <end position="491"/>
    </location>
</feature>
<dbReference type="CDD" id="cd11386">
    <property type="entry name" value="MCP_signal"/>
    <property type="match status" value="1"/>
</dbReference>
<dbReference type="GO" id="GO:0007165">
    <property type="term" value="P:signal transduction"/>
    <property type="evidence" value="ECO:0007669"/>
    <property type="project" value="UniProtKB-KW"/>
</dbReference>
<dbReference type="Proteomes" id="UP000615796">
    <property type="component" value="Unassembled WGS sequence"/>
</dbReference>
<keyword evidence="10" id="KW-1185">Reference proteome</keyword>
<name>A0A9X0R7J3_VIBME</name>
<feature type="transmembrane region" description="Helical" evidence="6">
    <location>
        <begin position="341"/>
        <end position="362"/>
    </location>
</feature>
<gene>
    <name evidence="9" type="ORF">H8Q88_08415</name>
</gene>
<dbReference type="FunFam" id="1.10.287.950:FF:000001">
    <property type="entry name" value="Methyl-accepting chemotaxis sensory transducer"/>
    <property type="match status" value="1"/>
</dbReference>
<dbReference type="CDD" id="cd06225">
    <property type="entry name" value="HAMP"/>
    <property type="match status" value="1"/>
</dbReference>
<dbReference type="SMART" id="SM00304">
    <property type="entry name" value="HAMP"/>
    <property type="match status" value="1"/>
</dbReference>
<feature type="domain" description="Methyl-accepting transducer" evidence="7">
    <location>
        <begin position="419"/>
        <end position="655"/>
    </location>
</feature>
<comment type="subcellular location">
    <subcellularLocation>
        <location evidence="1">Membrane</location>
    </subcellularLocation>
</comment>
<evidence type="ECO:0000256" key="4">
    <source>
        <dbReference type="PROSITE-ProRule" id="PRU00284"/>
    </source>
</evidence>
<keyword evidence="6" id="KW-0812">Transmembrane</keyword>
<dbReference type="SMART" id="SM00283">
    <property type="entry name" value="MA"/>
    <property type="match status" value="1"/>
</dbReference>
<comment type="caution">
    <text evidence="9">The sequence shown here is derived from an EMBL/GenBank/DDBJ whole genome shotgun (WGS) entry which is preliminary data.</text>
</comment>
<dbReference type="EMBL" id="JACRUP010000004">
    <property type="protein sequence ID" value="MBC5850989.1"/>
    <property type="molecule type" value="Genomic_DNA"/>
</dbReference>
<dbReference type="GO" id="GO:0004888">
    <property type="term" value="F:transmembrane signaling receptor activity"/>
    <property type="evidence" value="ECO:0007669"/>
    <property type="project" value="InterPro"/>
</dbReference>
<dbReference type="CDD" id="cd12913">
    <property type="entry name" value="PDC1_MCP_like"/>
    <property type="match status" value="1"/>
</dbReference>
<dbReference type="GO" id="GO:0016020">
    <property type="term" value="C:membrane"/>
    <property type="evidence" value="ECO:0007669"/>
    <property type="project" value="UniProtKB-SubCell"/>
</dbReference>
<evidence type="ECO:0000256" key="2">
    <source>
        <dbReference type="ARBA" id="ARBA00023224"/>
    </source>
</evidence>
<evidence type="ECO:0000259" key="8">
    <source>
        <dbReference type="PROSITE" id="PS50885"/>
    </source>
</evidence>
<organism evidence="9 10">
    <name type="scientific">Vibrio metschnikovii</name>
    <dbReference type="NCBI Taxonomy" id="28172"/>
    <lineage>
        <taxon>Bacteria</taxon>
        <taxon>Pseudomonadati</taxon>
        <taxon>Pseudomonadota</taxon>
        <taxon>Gammaproteobacteria</taxon>
        <taxon>Vibrionales</taxon>
        <taxon>Vibrionaceae</taxon>
        <taxon>Vibrio</taxon>
    </lineage>
</organism>
<dbReference type="InterPro" id="IPR004090">
    <property type="entry name" value="Chemotax_Me-accpt_rcpt"/>
</dbReference>
<evidence type="ECO:0000259" key="7">
    <source>
        <dbReference type="PROSITE" id="PS50111"/>
    </source>
</evidence>
<keyword evidence="6" id="KW-0472">Membrane</keyword>
<dbReference type="PROSITE" id="PS50885">
    <property type="entry name" value="HAMP"/>
    <property type="match status" value="1"/>
</dbReference>
<reference evidence="9" key="1">
    <citation type="submission" date="2020-08" db="EMBL/GenBank/DDBJ databases">
        <title>Genome Sequencing and Pan-Genome Analysis of Migratory bird Vibrio Strains, Inner Mongolia.</title>
        <authorList>
            <person name="Zheng L."/>
        </authorList>
    </citation>
    <scope>NUCLEOTIDE SEQUENCE</scope>
    <source>
        <strain evidence="9">M13F</strain>
    </source>
</reference>
<dbReference type="InterPro" id="IPR003660">
    <property type="entry name" value="HAMP_dom"/>
</dbReference>
<proteinExistence type="inferred from homology"/>
<dbReference type="PRINTS" id="PR00260">
    <property type="entry name" value="CHEMTRNSDUCR"/>
</dbReference>
<dbReference type="Pfam" id="PF00015">
    <property type="entry name" value="MCPsignal"/>
    <property type="match status" value="1"/>
</dbReference>
<dbReference type="PROSITE" id="PS50111">
    <property type="entry name" value="CHEMOTAXIS_TRANSDUC_2"/>
    <property type="match status" value="1"/>
</dbReference>
<dbReference type="PANTHER" id="PTHR32089:SF120">
    <property type="entry name" value="METHYL-ACCEPTING CHEMOTAXIS PROTEIN TLPQ"/>
    <property type="match status" value="1"/>
</dbReference>
<accession>A0A9X0R7J3</accession>
<dbReference type="InterPro" id="IPR004089">
    <property type="entry name" value="MCPsignal_dom"/>
</dbReference>
<evidence type="ECO:0000313" key="9">
    <source>
        <dbReference type="EMBL" id="MBC5850989.1"/>
    </source>
</evidence>
<evidence type="ECO:0000256" key="6">
    <source>
        <dbReference type="SAM" id="Phobius"/>
    </source>
</evidence>
<evidence type="ECO:0000256" key="5">
    <source>
        <dbReference type="SAM" id="MobiDB-lite"/>
    </source>
</evidence>
<evidence type="ECO:0000256" key="1">
    <source>
        <dbReference type="ARBA" id="ARBA00004370"/>
    </source>
</evidence>
<protein>
    <submittedName>
        <fullName evidence="9">Methyl-accepting chemotaxis protein</fullName>
    </submittedName>
</protein>
<dbReference type="AlphaFoldDB" id="A0A9X0R7J3"/>
<evidence type="ECO:0000313" key="10">
    <source>
        <dbReference type="Proteomes" id="UP000615796"/>
    </source>
</evidence>
<dbReference type="Pfam" id="PF00672">
    <property type="entry name" value="HAMP"/>
    <property type="match status" value="1"/>
</dbReference>
<evidence type="ECO:0000256" key="3">
    <source>
        <dbReference type="ARBA" id="ARBA00029447"/>
    </source>
</evidence>